<dbReference type="Proteomes" id="UP000799757">
    <property type="component" value="Unassembled WGS sequence"/>
</dbReference>
<accession>A0A6A6XX47</accession>
<dbReference type="GO" id="GO:0045271">
    <property type="term" value="C:respiratory chain complex I"/>
    <property type="evidence" value="ECO:0007669"/>
    <property type="project" value="InterPro"/>
</dbReference>
<sequence length="216" mass="25085">MSRAPGPIRQLWYNWKMKHLPWRNKWLIGFDLEGNTFWEFKDALNAGRRRRIVKYGRWTHHGDVKVPPQWMQWLRHTRFEPPSLAEQKADIYRQQQMKTLAAQADARWAAKPSFLDAPDKQQPAQMLQSRDPNAGIRPTAVDHDVQDAAQPPRMVNGIEHVIEEPEQSDDAPALRTRKLRSEPKAQDSPWKQQPKGNPGDGWQPDSWAPAPAKRRA</sequence>
<proteinExistence type="inferred from homology"/>
<reference evidence="3" key="1">
    <citation type="journal article" date="2020" name="Stud. Mycol.">
        <title>101 Dothideomycetes genomes: a test case for predicting lifestyles and emergence of pathogens.</title>
        <authorList>
            <person name="Haridas S."/>
            <person name="Albert R."/>
            <person name="Binder M."/>
            <person name="Bloem J."/>
            <person name="Labutti K."/>
            <person name="Salamov A."/>
            <person name="Andreopoulos B."/>
            <person name="Baker S."/>
            <person name="Barry K."/>
            <person name="Bills G."/>
            <person name="Bluhm B."/>
            <person name="Cannon C."/>
            <person name="Castanera R."/>
            <person name="Culley D."/>
            <person name="Daum C."/>
            <person name="Ezra D."/>
            <person name="Gonzalez J."/>
            <person name="Henrissat B."/>
            <person name="Kuo A."/>
            <person name="Liang C."/>
            <person name="Lipzen A."/>
            <person name="Lutzoni F."/>
            <person name="Magnuson J."/>
            <person name="Mondo S."/>
            <person name="Nolan M."/>
            <person name="Ohm R."/>
            <person name="Pangilinan J."/>
            <person name="Park H.-J."/>
            <person name="Ramirez L."/>
            <person name="Alfaro M."/>
            <person name="Sun H."/>
            <person name="Tritt A."/>
            <person name="Yoshinaga Y."/>
            <person name="Zwiers L.-H."/>
            <person name="Turgeon B."/>
            <person name="Goodwin S."/>
            <person name="Spatafora J."/>
            <person name="Crous P."/>
            <person name="Grigoriev I."/>
        </authorList>
    </citation>
    <scope>NUCLEOTIDE SEQUENCE</scope>
    <source>
        <strain evidence="3">CBS 109.77</strain>
    </source>
</reference>
<evidence type="ECO:0000313" key="4">
    <source>
        <dbReference type="Proteomes" id="UP000799757"/>
    </source>
</evidence>
<dbReference type="PANTHER" id="PTHR32470:SF2">
    <property type="entry name" value="NADH DEHYDROGENASE [UBIQUINONE] 1 ALPHA SUBCOMPLEX ASSEMBLY FACTOR 2"/>
    <property type="match status" value="1"/>
</dbReference>
<dbReference type="AlphaFoldDB" id="A0A6A6XX47"/>
<name>A0A6A6XX47_9PLEO</name>
<evidence type="ECO:0000256" key="1">
    <source>
        <dbReference type="ARBA" id="ARBA00007355"/>
    </source>
</evidence>
<gene>
    <name evidence="3" type="ORF">K505DRAFT_344729</name>
</gene>
<dbReference type="GO" id="GO:0005739">
    <property type="term" value="C:mitochondrion"/>
    <property type="evidence" value="ECO:0007669"/>
    <property type="project" value="TreeGrafter"/>
</dbReference>
<dbReference type="PANTHER" id="PTHR32470">
    <property type="entry name" value="ADH DEHYDROGENASE [UBIQUINONE] 1 ALPHA SUBCOMPLEX ASSEMBLY FACTOR 2"/>
    <property type="match status" value="1"/>
</dbReference>
<dbReference type="Pfam" id="PF05071">
    <property type="entry name" value="NDUFA12"/>
    <property type="match status" value="1"/>
</dbReference>
<evidence type="ECO:0000313" key="3">
    <source>
        <dbReference type="EMBL" id="KAF2801010.1"/>
    </source>
</evidence>
<protein>
    <submittedName>
        <fullName evidence="3">Uncharacterized protein</fullName>
    </submittedName>
</protein>
<dbReference type="InterPro" id="IPR007763">
    <property type="entry name" value="NDUFA12"/>
</dbReference>
<organism evidence="3 4">
    <name type="scientific">Melanomma pulvis-pyrius CBS 109.77</name>
    <dbReference type="NCBI Taxonomy" id="1314802"/>
    <lineage>
        <taxon>Eukaryota</taxon>
        <taxon>Fungi</taxon>
        <taxon>Dikarya</taxon>
        <taxon>Ascomycota</taxon>
        <taxon>Pezizomycotina</taxon>
        <taxon>Dothideomycetes</taxon>
        <taxon>Pleosporomycetidae</taxon>
        <taxon>Pleosporales</taxon>
        <taxon>Melanommataceae</taxon>
        <taxon>Melanomma</taxon>
    </lineage>
</organism>
<dbReference type="GO" id="GO:0032981">
    <property type="term" value="P:mitochondrial respiratory chain complex I assembly"/>
    <property type="evidence" value="ECO:0007669"/>
    <property type="project" value="TreeGrafter"/>
</dbReference>
<feature type="region of interest" description="Disordered" evidence="2">
    <location>
        <begin position="161"/>
        <end position="216"/>
    </location>
</feature>
<dbReference type="InterPro" id="IPR052618">
    <property type="entry name" value="ComplexI_NDUFA12"/>
</dbReference>
<dbReference type="EMBL" id="MU001739">
    <property type="protein sequence ID" value="KAF2801010.1"/>
    <property type="molecule type" value="Genomic_DNA"/>
</dbReference>
<evidence type="ECO:0000256" key="2">
    <source>
        <dbReference type="SAM" id="MobiDB-lite"/>
    </source>
</evidence>
<dbReference type="OrthoDB" id="10255576at2759"/>
<feature type="region of interest" description="Disordered" evidence="2">
    <location>
        <begin position="116"/>
        <end position="138"/>
    </location>
</feature>
<comment type="similarity">
    <text evidence="1">Belongs to the complex I NDUFA12 subunit family.</text>
</comment>
<feature type="compositionally biased region" description="Polar residues" evidence="2">
    <location>
        <begin position="122"/>
        <end position="131"/>
    </location>
</feature>
<keyword evidence="4" id="KW-1185">Reference proteome</keyword>